<dbReference type="Pfam" id="PF16201">
    <property type="entry name" value="NopRA1"/>
    <property type="match status" value="1"/>
</dbReference>
<dbReference type="PANTHER" id="PTHR13500">
    <property type="entry name" value="NUCLEOLAR PRERIBOSOMAL-ASSOCIATED PROTEIN 1"/>
    <property type="match status" value="1"/>
</dbReference>
<evidence type="ECO:0000313" key="5">
    <source>
        <dbReference type="RefSeq" id="XP_011299628.1"/>
    </source>
</evidence>
<accession>A0A9R1SZ18</accession>
<sequence>MKRIKTTKALLPLDSKIDHYVNNENDKSEGINQSVNSDNDGMPLKKRKKEKADKKLNGISNDDRSTIVDDNVSSSILRAENKKRKKERQVRETAEPPPDSKALNSEEDQTEPEQMNQNRREEKNTSDDDEVSTTKLSSKEINEISANYLRSSFKTASGLSILRKFVTICSENTERELASEYIEKSGNVFEILRLLEGCDSKNLNNVALVFSGMHIVIMKILEKYPQNIGSAQEACHHFINVYVSTIHAMMSKQSTPKQRKIVLRLLASIVSLGGTLPRELLAHLSFHAEIVILMCQQTKPTDPQSVRTCFIHFILSFLVDSRASVIRGLLEKRGLLASIFPQLIYDSHLTVHLVLNTIKTYVLENSAVTKTLKLQVFSTPVVQNLVSLYNWKGPKNWPGFENKKRKSLTGSVDPEERALAIETVHDFLLVLLTSSRYGIIFNDKTLGTTGKKCNQLANTILQSLEKPWEHEKPCDLVLKILAACPDLIKHQLAYTQPFLEPRPSTKWMAVMDFIKRVLEAVDPEHCFKASLPQLTSSQLVNATLTLTMPSIVLKHAVVPSLHAPCIILRHEALITLTIMLNQIRKFLNVAEKNVSTSEYSNLQSHVRDYVLKNLPSVQDILKVWRDANESDENVDAVQEILLPRKSKHFACILDLLRCYLRIFPEYIRSNDLEELKEHSQALLTSLNALEDVSEEELKFMKLQAIQIIQLLNPKIFEPREQFLANTLLFLLPLQEDSSDKIKFEGTQTIKSLLQASKIFEKCEDQIDIWLNSLNLLKNSEERTEVSQWLVKIIPKAAKHAVKYQGLIENVEKTAENTDADVVRTEKPPKIETNLNKSTKPTASIPAILCASFDNLKKHWNETAGKFIGFITVLTLHCQVSPNTLIEMSKDIPGRQLEYLNSWRVGETPMPLKKILSKNIVGRFSKHLLTSEVIEFDRILSNEDGSISNYEFMNLVRMTVFYLTQFIQRGELTEKRLDQYKQVIIKLFDFNKCSSKEKYDSNSVIECTRYILIHPILLNSFNPVAKIQDNTAKIVTIGLVEIFEKIVDINEESDIQDLLVPFKNKLMSLLKVVLRKCAGGWALRTTHCLLKYISILQLKSSDLQEILKSLTNLPREGFLTEDKKTLSIWGQVVPRLMELLSEKKNLEMIAQLSKETQMVHKVFIYFTHLKCTRLNIESWENSLYKFLNAFPHLIAVVDLKTFNSLLENELGESTIRLICFLTERNPKLIPPFTKHVSSDKILIGHPKLIFGVLSSNLTYKWSSEFLSKINQQYEQNIIEFFLFSEKSQDWLNQNVDAVTYLINACFSLEVCEGISRKSLSSGDKLETVDLNYTKLLYNLFLRISQLHQNPQEILTQTIQVLIRLSVTILKKNTRDEERIEILCKYISETVTKLKSFKKNIILEELSKSYSWPQFTRFSLRSGLKNLKSGSTKVLSLLKTLSEVCDIAYEDESQCEYVKTLFEMITSHSEFVNLMLSSQDIKQDLLRLIFILIKKNSTIMTSSHIPLYLSAYNASLSQSDKQILLILQHYECSGIKLTEYKPYLFGEAAASHHNVRGRTDTAIWRQPSNSQVLQLFNMDMVRNTIINFPVERTLQLNELPCDKNVYDPAFYLPLLTHLLADNNMIECHNVTQSGALALVFAACGSTCQEIRMSALTILSRFYFHLEATRSKEKLLWMRMIDVVRNAIASLDCPLTNVRLNCFVSTFLAKSSLIATQPLNPLYAPLHNFFMAKPELDLRTIPEFLTLFNSSHINHKVHRHWILEVVRDGLKTNFDMEIASRFFLFRMLFYVYGSVLTDADTKTLILQVIKSAVTIPKAALFLCHNSELLVWLNVVASEINSRDNEGFELIIEIVRTLLDTLLSINDRNSHIQFMLLEVLKILIPKLSRNTKVSCYSKLLRSLEEILKNKSLCTMIHKDQIQRLVEISMNIVGDVQECAEILIYKCEFVGISESIDCNDELDAAKVNLRNIVILWRTQIKS</sequence>
<reference evidence="5" key="1">
    <citation type="submission" date="2025-08" db="UniProtKB">
        <authorList>
            <consortium name="RefSeq"/>
        </authorList>
    </citation>
    <scope>IDENTIFICATION</scope>
    <source>
        <strain evidence="5">USDA-PBARC FA_bdor</strain>
        <tissue evidence="5">Whole organism</tissue>
    </source>
</reference>
<protein>
    <submittedName>
        <fullName evidence="5">Nucleolar pre-ribosomal-associated protein 1</fullName>
    </submittedName>
</protein>
<dbReference type="InterPro" id="IPR021714">
    <property type="entry name" value="URB1_N"/>
</dbReference>
<dbReference type="InterPro" id="IPR039844">
    <property type="entry name" value="URB1"/>
</dbReference>
<feature type="domain" description="URB1 N-terminal" evidence="2">
    <location>
        <begin position="190"/>
        <end position="509"/>
    </location>
</feature>
<dbReference type="OrthoDB" id="72892at2759"/>
<dbReference type="Proteomes" id="UP000694866">
    <property type="component" value="Unplaced"/>
</dbReference>
<evidence type="ECO:0000259" key="3">
    <source>
        <dbReference type="Pfam" id="PF16201"/>
    </source>
</evidence>
<proteinExistence type="predicted"/>
<dbReference type="InterPro" id="IPR032436">
    <property type="entry name" value="URB1_C"/>
</dbReference>
<dbReference type="GO" id="GO:0000466">
    <property type="term" value="P:maturation of 5.8S rRNA from tricistronic rRNA transcript (SSU-rRNA, 5.8S rRNA, LSU-rRNA)"/>
    <property type="evidence" value="ECO:0007669"/>
    <property type="project" value="TreeGrafter"/>
</dbReference>
<evidence type="ECO:0000313" key="4">
    <source>
        <dbReference type="Proteomes" id="UP000694866"/>
    </source>
</evidence>
<feature type="domain" description="URB1 C-terminal" evidence="3">
    <location>
        <begin position="1634"/>
        <end position="1828"/>
    </location>
</feature>
<feature type="region of interest" description="Disordered" evidence="1">
    <location>
        <begin position="21"/>
        <end position="137"/>
    </location>
</feature>
<dbReference type="GeneID" id="105264452"/>
<dbReference type="GO" id="GO:0005730">
    <property type="term" value="C:nucleolus"/>
    <property type="evidence" value="ECO:0007669"/>
    <property type="project" value="TreeGrafter"/>
</dbReference>
<dbReference type="RefSeq" id="XP_011299628.1">
    <property type="nucleotide sequence ID" value="XM_011301326.1"/>
</dbReference>
<organism evidence="4 5">
    <name type="scientific">Fopius arisanus</name>
    <dbReference type="NCBI Taxonomy" id="64838"/>
    <lineage>
        <taxon>Eukaryota</taxon>
        <taxon>Metazoa</taxon>
        <taxon>Ecdysozoa</taxon>
        <taxon>Arthropoda</taxon>
        <taxon>Hexapoda</taxon>
        <taxon>Insecta</taxon>
        <taxon>Pterygota</taxon>
        <taxon>Neoptera</taxon>
        <taxon>Endopterygota</taxon>
        <taxon>Hymenoptera</taxon>
        <taxon>Apocrita</taxon>
        <taxon>Ichneumonoidea</taxon>
        <taxon>Braconidae</taxon>
        <taxon>Opiinae</taxon>
        <taxon>Fopius</taxon>
    </lineage>
</organism>
<evidence type="ECO:0000259" key="2">
    <source>
        <dbReference type="Pfam" id="PF11707"/>
    </source>
</evidence>
<dbReference type="GO" id="GO:0000463">
    <property type="term" value="P:maturation of LSU-rRNA from tricistronic rRNA transcript (SSU-rRNA, 5.8S rRNA, LSU-rRNA)"/>
    <property type="evidence" value="ECO:0007669"/>
    <property type="project" value="TreeGrafter"/>
</dbReference>
<dbReference type="Pfam" id="PF11707">
    <property type="entry name" value="Npa1"/>
    <property type="match status" value="1"/>
</dbReference>
<gene>
    <name evidence="5" type="primary">LOC105264452</name>
</gene>
<evidence type="ECO:0000256" key="1">
    <source>
        <dbReference type="SAM" id="MobiDB-lite"/>
    </source>
</evidence>
<feature type="compositionally biased region" description="Polar residues" evidence="1">
    <location>
        <begin position="30"/>
        <end position="39"/>
    </location>
</feature>
<keyword evidence="4" id="KW-1185">Reference proteome</keyword>
<name>A0A9R1SZ18_9HYME</name>
<feature type="compositionally biased region" description="Basic and acidic residues" evidence="1">
    <location>
        <begin position="50"/>
        <end position="67"/>
    </location>
</feature>
<dbReference type="KEGG" id="fas:105264452"/>
<dbReference type="PANTHER" id="PTHR13500:SF0">
    <property type="entry name" value="NUCLEOLAR PRE-RIBOSOMAL-ASSOCIATED PROTEIN 1"/>
    <property type="match status" value="1"/>
</dbReference>